<proteinExistence type="predicted"/>
<dbReference type="RefSeq" id="WP_058950461.1">
    <property type="nucleotide sequence ID" value="NZ_BBXV01000027.1"/>
</dbReference>
<reference evidence="1 2" key="2">
    <citation type="journal article" date="2016" name="Genome Announc.">
        <title>Draft Genome Sequence of Oceanobacillus picturae Heshi-B3, Isolated from Fermented Rice Bran in a Traditional Japanese Seafood Dish.</title>
        <authorList>
            <person name="Akuzawa S."/>
            <person name="Nagaoka J."/>
            <person name="Kanekatsu M."/>
            <person name="Kanesaki Y."/>
            <person name="Suzuki T."/>
        </authorList>
    </citation>
    <scope>NUCLEOTIDE SEQUENCE [LARGE SCALE GENOMIC DNA]</scope>
    <source>
        <strain evidence="1 2">Heshi-B3</strain>
    </source>
</reference>
<sequence length="472" mass="54324">MNSSVVEVLKESLIEKNVTFLLGAGASAPYFSSLGNFEEILSNENIDYRGKNLVKALFYYQSIRDNIYLHHFMFDKCCCNDKKDLMLSIIDEYSRFIHNGIEFLKVRNSRISPKRINVITTNYDLFIESSIDRLLEMNPRIFFNDGTNGYGKRVISTDNFNKTLLYSGVFDNYSNEMPAVNLIKCHGSINWKEHVKNNNRSKIQVAIEENLISPINNDLEIVIQEVNQYLKEFSFIMNTDSLENLIEDMNNIELVNEGLINELNFIGEHAGESLSKLIEKVEALQIVLPTKDKFQTTLIKEHYFSMLRLLSYELEKKQSLLVVFGFSFQDEHILEIVQRSLNNPALLVIIFCFTDNEKSNIISQFNFSIGNVPINIKFIEPKDFLVKEMDEEDYMEEEENQDDSNFTVITNEGRVSIYSNVVSKLENEAGNSVIPVLNFSSFNSILEMDIANKYIPIVGKKTEKETEAGDTE</sequence>
<accession>A0A0U9H749</accession>
<evidence type="ECO:0000313" key="1">
    <source>
        <dbReference type="EMBL" id="GAQ18466.1"/>
    </source>
</evidence>
<dbReference type="AlphaFoldDB" id="A0A0U9H749"/>
<gene>
    <name evidence="1" type="ORF">OPHB3_2406</name>
</gene>
<dbReference type="OrthoDB" id="9808492at2"/>
<reference evidence="2" key="1">
    <citation type="submission" date="2015-07" db="EMBL/GenBank/DDBJ databases">
        <title>Draft Genome Sequence of Oceanobacillus picturae Heshi-B3 that Was Isolated from Fermented Rice Bran with Aging Salted Mackerel, Which Was Named Heshiko as Traditional Fermented Seafood in Japan.</title>
        <authorList>
            <person name="Akuzawa S."/>
            <person name="Nakagawa J."/>
            <person name="Kanekatsu T."/>
            <person name="Kanesaki Y."/>
            <person name="Suzuki T."/>
        </authorList>
    </citation>
    <scope>NUCLEOTIDE SEQUENCE [LARGE SCALE GENOMIC DNA]</scope>
    <source>
        <strain evidence="2">Heshi-B3</strain>
    </source>
</reference>
<dbReference type="InterPro" id="IPR029035">
    <property type="entry name" value="DHS-like_NAD/FAD-binding_dom"/>
</dbReference>
<evidence type="ECO:0008006" key="3">
    <source>
        <dbReference type="Google" id="ProtNLM"/>
    </source>
</evidence>
<protein>
    <recommendedName>
        <fullName evidence="3">SIR2-like domain-containing protein</fullName>
    </recommendedName>
</protein>
<comment type="caution">
    <text evidence="1">The sequence shown here is derived from an EMBL/GenBank/DDBJ whole genome shotgun (WGS) entry which is preliminary data.</text>
</comment>
<dbReference type="EMBL" id="BBXV01000027">
    <property type="protein sequence ID" value="GAQ18466.1"/>
    <property type="molecule type" value="Genomic_DNA"/>
</dbReference>
<dbReference type="SUPFAM" id="SSF52467">
    <property type="entry name" value="DHS-like NAD/FAD-binding domain"/>
    <property type="match status" value="1"/>
</dbReference>
<dbReference type="Proteomes" id="UP000052946">
    <property type="component" value="Unassembled WGS sequence"/>
</dbReference>
<organism evidence="1 2">
    <name type="scientific">Oceanobacillus picturae</name>
    <dbReference type="NCBI Taxonomy" id="171693"/>
    <lineage>
        <taxon>Bacteria</taxon>
        <taxon>Bacillati</taxon>
        <taxon>Bacillota</taxon>
        <taxon>Bacilli</taxon>
        <taxon>Bacillales</taxon>
        <taxon>Bacillaceae</taxon>
        <taxon>Oceanobacillus</taxon>
    </lineage>
</organism>
<name>A0A0U9H749_9BACI</name>
<evidence type="ECO:0000313" key="2">
    <source>
        <dbReference type="Proteomes" id="UP000052946"/>
    </source>
</evidence>